<evidence type="ECO:0000259" key="6">
    <source>
        <dbReference type="PROSITE" id="PS50002"/>
    </source>
</evidence>
<feature type="domain" description="Ras-GEF" evidence="7">
    <location>
        <begin position="486"/>
        <end position="713"/>
    </location>
</feature>
<feature type="domain" description="SH3" evidence="6">
    <location>
        <begin position="57"/>
        <end position="118"/>
    </location>
</feature>
<dbReference type="GO" id="GO:0005085">
    <property type="term" value="F:guanyl-nucleotide exchange factor activity"/>
    <property type="evidence" value="ECO:0007669"/>
    <property type="project" value="UniProtKB-KW"/>
</dbReference>
<feature type="compositionally biased region" description="Pro residues" evidence="5">
    <location>
        <begin position="183"/>
        <end position="195"/>
    </location>
</feature>
<organism evidence="9 10">
    <name type="scientific">Psilocybe cyanescens</name>
    <dbReference type="NCBI Taxonomy" id="93625"/>
    <lineage>
        <taxon>Eukaryota</taxon>
        <taxon>Fungi</taxon>
        <taxon>Dikarya</taxon>
        <taxon>Basidiomycota</taxon>
        <taxon>Agaricomycotina</taxon>
        <taxon>Agaricomycetes</taxon>
        <taxon>Agaricomycetidae</taxon>
        <taxon>Agaricales</taxon>
        <taxon>Agaricineae</taxon>
        <taxon>Strophariaceae</taxon>
        <taxon>Psilocybe</taxon>
    </lineage>
</organism>
<dbReference type="SMART" id="SM00229">
    <property type="entry name" value="RasGEFN"/>
    <property type="match status" value="1"/>
</dbReference>
<accession>A0A409XJK9</accession>
<dbReference type="PANTHER" id="PTHR23113:SF368">
    <property type="entry name" value="CELL DIVISION CONTROL PROTEIN 25"/>
    <property type="match status" value="1"/>
</dbReference>
<evidence type="ECO:0000256" key="4">
    <source>
        <dbReference type="PROSITE-ProRule" id="PRU00192"/>
    </source>
</evidence>
<evidence type="ECO:0000256" key="5">
    <source>
        <dbReference type="SAM" id="MobiDB-lite"/>
    </source>
</evidence>
<dbReference type="PANTHER" id="PTHR23113">
    <property type="entry name" value="GUANINE NUCLEOTIDE EXCHANGE FACTOR"/>
    <property type="match status" value="1"/>
</dbReference>
<feature type="region of interest" description="Disordered" evidence="5">
    <location>
        <begin position="149"/>
        <end position="235"/>
    </location>
</feature>
<dbReference type="AlphaFoldDB" id="A0A409XJK9"/>
<evidence type="ECO:0000313" key="10">
    <source>
        <dbReference type="Proteomes" id="UP000283269"/>
    </source>
</evidence>
<reference evidence="9 10" key="1">
    <citation type="journal article" date="2018" name="Evol. Lett.">
        <title>Horizontal gene cluster transfer increased hallucinogenic mushroom diversity.</title>
        <authorList>
            <person name="Reynolds H.T."/>
            <person name="Vijayakumar V."/>
            <person name="Gluck-Thaler E."/>
            <person name="Korotkin H.B."/>
            <person name="Matheny P.B."/>
            <person name="Slot J.C."/>
        </authorList>
    </citation>
    <scope>NUCLEOTIDE SEQUENCE [LARGE SCALE GENOMIC DNA]</scope>
    <source>
        <strain evidence="9 10">2631</strain>
    </source>
</reference>
<dbReference type="InterPro" id="IPR036964">
    <property type="entry name" value="RASGEF_cat_dom_sf"/>
</dbReference>
<name>A0A409XJK9_PSICY</name>
<dbReference type="GO" id="GO:0007265">
    <property type="term" value="P:Ras protein signal transduction"/>
    <property type="evidence" value="ECO:0007669"/>
    <property type="project" value="TreeGrafter"/>
</dbReference>
<dbReference type="SMART" id="SM00326">
    <property type="entry name" value="SH3"/>
    <property type="match status" value="1"/>
</dbReference>
<evidence type="ECO:0000256" key="1">
    <source>
        <dbReference type="ARBA" id="ARBA00022443"/>
    </source>
</evidence>
<dbReference type="Gene3D" id="1.10.840.10">
    <property type="entry name" value="Ras guanine-nucleotide exchange factors catalytic domain"/>
    <property type="match status" value="1"/>
</dbReference>
<dbReference type="InterPro" id="IPR023578">
    <property type="entry name" value="Ras_GEF_dom_sf"/>
</dbReference>
<dbReference type="Gene3D" id="1.20.870.10">
    <property type="entry name" value="Son of sevenless (SoS) protein Chain: S domain 1"/>
    <property type="match status" value="1"/>
</dbReference>
<keyword evidence="2 3" id="KW-0344">Guanine-nucleotide releasing factor</keyword>
<protein>
    <recommendedName>
        <fullName evidence="11">Ras GEF</fullName>
    </recommendedName>
</protein>
<dbReference type="CDD" id="cd06224">
    <property type="entry name" value="REM"/>
    <property type="match status" value="1"/>
</dbReference>
<dbReference type="EMBL" id="NHYD01001505">
    <property type="protein sequence ID" value="PPQ90939.1"/>
    <property type="molecule type" value="Genomic_DNA"/>
</dbReference>
<evidence type="ECO:0000256" key="2">
    <source>
        <dbReference type="ARBA" id="ARBA00022658"/>
    </source>
</evidence>
<dbReference type="PROSITE" id="PS50212">
    <property type="entry name" value="RASGEF_NTER"/>
    <property type="match status" value="1"/>
</dbReference>
<evidence type="ECO:0000313" key="9">
    <source>
        <dbReference type="EMBL" id="PPQ90939.1"/>
    </source>
</evidence>
<dbReference type="InterPro" id="IPR001895">
    <property type="entry name" value="RASGEF_cat_dom"/>
</dbReference>
<evidence type="ECO:0000256" key="3">
    <source>
        <dbReference type="PROSITE-ProRule" id="PRU00168"/>
    </source>
</evidence>
<dbReference type="Gene3D" id="2.30.30.40">
    <property type="entry name" value="SH3 Domains"/>
    <property type="match status" value="1"/>
</dbReference>
<dbReference type="Proteomes" id="UP000283269">
    <property type="component" value="Unassembled WGS sequence"/>
</dbReference>
<keyword evidence="10" id="KW-1185">Reference proteome</keyword>
<dbReference type="InterPro" id="IPR000651">
    <property type="entry name" value="Ras-like_Gua-exchang_fac_N"/>
</dbReference>
<dbReference type="Pfam" id="PF00618">
    <property type="entry name" value="RasGEF_N"/>
    <property type="match status" value="1"/>
</dbReference>
<dbReference type="STRING" id="93625.A0A409XJK9"/>
<dbReference type="InParanoid" id="A0A409XJK9"/>
<dbReference type="PROSITE" id="PS50002">
    <property type="entry name" value="SH3"/>
    <property type="match status" value="1"/>
</dbReference>
<keyword evidence="1 4" id="KW-0728">SH3 domain</keyword>
<feature type="domain" description="N-terminal Ras-GEF" evidence="8">
    <location>
        <begin position="322"/>
        <end position="455"/>
    </location>
</feature>
<dbReference type="Pfam" id="PF00018">
    <property type="entry name" value="SH3_1"/>
    <property type="match status" value="1"/>
</dbReference>
<dbReference type="PROSITE" id="PS50009">
    <property type="entry name" value="RASGEF_CAT"/>
    <property type="match status" value="1"/>
</dbReference>
<gene>
    <name evidence="9" type="ORF">CVT25_008250</name>
</gene>
<evidence type="ECO:0000259" key="8">
    <source>
        <dbReference type="PROSITE" id="PS50212"/>
    </source>
</evidence>
<dbReference type="InterPro" id="IPR036028">
    <property type="entry name" value="SH3-like_dom_sf"/>
</dbReference>
<dbReference type="Pfam" id="PF00617">
    <property type="entry name" value="RasGEF"/>
    <property type="match status" value="1"/>
</dbReference>
<evidence type="ECO:0008006" key="11">
    <source>
        <dbReference type="Google" id="ProtNLM"/>
    </source>
</evidence>
<evidence type="ECO:0000259" key="7">
    <source>
        <dbReference type="PROSITE" id="PS50009"/>
    </source>
</evidence>
<dbReference type="OrthoDB" id="10255964at2759"/>
<comment type="caution">
    <text evidence="9">The sequence shown here is derived from an EMBL/GenBank/DDBJ whole genome shotgun (WGS) entry which is preliminary data.</text>
</comment>
<dbReference type="GO" id="GO:0005886">
    <property type="term" value="C:plasma membrane"/>
    <property type="evidence" value="ECO:0007669"/>
    <property type="project" value="TreeGrafter"/>
</dbReference>
<dbReference type="SUPFAM" id="SSF48366">
    <property type="entry name" value="Ras GEF"/>
    <property type="match status" value="1"/>
</dbReference>
<feature type="compositionally biased region" description="Low complexity" evidence="5">
    <location>
        <begin position="164"/>
        <end position="175"/>
    </location>
</feature>
<proteinExistence type="predicted"/>
<dbReference type="SUPFAM" id="SSF50044">
    <property type="entry name" value="SH3-domain"/>
    <property type="match status" value="1"/>
</dbReference>
<sequence length="729" mass="82488">MVSQTRPQAVRQSLHLLISPSYTYSKVTVVPQTPNSAPLSIKPDTARSPPSLQLPDSVMFSVLCQYDFDAQESGMLSFSKGEILDVIKRDDTGWWAAMPKEGTVVGWIPQAFVRPLSNDMAEKLRNLGEEFRIPEFEAEELYNSSLATSYNSKDVPNTVDEKTLPSTSQSSSSSSRPRRHLHPPPSPSSPMPLPPAGVSRSVSLDKPTPPTPPPETDNRTRAGSLSNRHIRRRPVIVDDNPTLRQLSTLIETNDLKKIDEIASPDIAGSFDAIFKSTRHEDKLQRKASQTIKQTKKNHAPTISLCKPRYLKPLYADQIDEDDKGNIRFASIPALIERLTIETGKTNLTSSTFTNVFLATFRTFMTADQLFELLIDRFNLKPPKSLTDSEYKGWSTHLREPVRRRILEIFYLWLVTYHLLEEEPHIAQSLSSFLSNLGGVHAEMATRLAKDVERLQSLALPVASSSAATPQKARKSRAHKNDLLKLDPVDIAEQLALWEYSLYIKITPQECLSYAKTRTGPTVIHLQNFCATHDKLGGWVKKSILKHDILSKRADTVEFWIRVAEKCRSLNNFASMSAIIIALSSMVIKNLHLTWSHVHRKSQLDQLLRHNEPTGGFAGYRNLAQNAEGPCVPFIGMYLTDIVHAQDQHKQNDGRICFFQRARWYEIITNMLKFQTRMYRIVASESTTLFIEAHLCDVKDENWFWTRSQELQHCEMANADIRKGLEAAGF</sequence>
<dbReference type="InterPro" id="IPR001452">
    <property type="entry name" value="SH3_domain"/>
</dbReference>
<dbReference type="SMART" id="SM00147">
    <property type="entry name" value="RasGEF"/>
    <property type="match status" value="1"/>
</dbReference>
<dbReference type="InterPro" id="IPR008937">
    <property type="entry name" value="Ras-like_GEF"/>
</dbReference>